<comment type="subcellular location">
    <subcellularLocation>
        <location evidence="1">Cytoplasm</location>
    </subcellularLocation>
</comment>
<evidence type="ECO:0000256" key="4">
    <source>
        <dbReference type="ARBA" id="ARBA00012268"/>
    </source>
</evidence>
<evidence type="ECO:0000256" key="2">
    <source>
        <dbReference type="ARBA" id="ARBA00005199"/>
    </source>
</evidence>
<evidence type="ECO:0000259" key="14">
    <source>
        <dbReference type="SMART" id="SM00642"/>
    </source>
</evidence>
<evidence type="ECO:0000256" key="12">
    <source>
        <dbReference type="SAM" id="Coils"/>
    </source>
</evidence>
<keyword evidence="12" id="KW-0175">Coiled coil</keyword>
<evidence type="ECO:0000256" key="9">
    <source>
        <dbReference type="ARBA" id="ARBA00023295"/>
    </source>
</evidence>
<dbReference type="PANTHER" id="PTHR43651:SF11">
    <property type="entry name" value="MALTO-OLIGOSYLTREHALOSE TREHALOHYDROLASE"/>
    <property type="match status" value="1"/>
</dbReference>
<dbReference type="Gene3D" id="3.90.1070.10">
    <property type="match status" value="1"/>
</dbReference>
<dbReference type="EC" id="3.2.1.141" evidence="4 11"/>
<dbReference type="InterPro" id="IPR006047">
    <property type="entry name" value="GH13_cat_dom"/>
</dbReference>
<evidence type="ECO:0000256" key="7">
    <source>
        <dbReference type="ARBA" id="ARBA00022801"/>
    </source>
</evidence>
<dbReference type="Gene3D" id="3.20.20.80">
    <property type="entry name" value="Glycosidases"/>
    <property type="match status" value="1"/>
</dbReference>
<dbReference type="InterPro" id="IPR004193">
    <property type="entry name" value="Glyco_hydro_13_N"/>
</dbReference>
<dbReference type="SMART" id="SM00642">
    <property type="entry name" value="Aamy"/>
    <property type="match status" value="1"/>
</dbReference>
<reference evidence="15 16" key="1">
    <citation type="submission" date="2019-02" db="EMBL/GenBank/DDBJ databases">
        <title>Deep-cultivation of Planctomycetes and their phenomic and genomic characterization uncovers novel biology.</title>
        <authorList>
            <person name="Wiegand S."/>
            <person name="Jogler M."/>
            <person name="Boedeker C."/>
            <person name="Pinto D."/>
            <person name="Vollmers J."/>
            <person name="Rivas-Marin E."/>
            <person name="Kohn T."/>
            <person name="Peeters S.H."/>
            <person name="Heuer A."/>
            <person name="Rast P."/>
            <person name="Oberbeckmann S."/>
            <person name="Bunk B."/>
            <person name="Jeske O."/>
            <person name="Meyerdierks A."/>
            <person name="Storesund J.E."/>
            <person name="Kallscheuer N."/>
            <person name="Luecker S."/>
            <person name="Lage O.M."/>
            <person name="Pohl T."/>
            <person name="Merkel B.J."/>
            <person name="Hornburger P."/>
            <person name="Mueller R.-W."/>
            <person name="Bruemmer F."/>
            <person name="Labrenz M."/>
            <person name="Spormann A.M."/>
            <person name="Op den Camp H."/>
            <person name="Overmann J."/>
            <person name="Amann R."/>
            <person name="Jetten M.S.M."/>
            <person name="Mascher T."/>
            <person name="Medema M.H."/>
            <person name="Devos D.P."/>
            <person name="Kaster A.-K."/>
            <person name="Ovreas L."/>
            <person name="Rohde M."/>
            <person name="Galperin M.Y."/>
            <person name="Jogler C."/>
        </authorList>
    </citation>
    <scope>NUCLEOTIDE SEQUENCE [LARGE SCALE GENOMIC DNA]</scope>
    <source>
        <strain evidence="15 16">Pan181</strain>
    </source>
</reference>
<feature type="compositionally biased region" description="Basic and acidic residues" evidence="13">
    <location>
        <begin position="309"/>
        <end position="321"/>
    </location>
</feature>
<dbReference type="InterPro" id="IPR017853">
    <property type="entry name" value="GH"/>
</dbReference>
<keyword evidence="8" id="KW-0119">Carbohydrate metabolism</keyword>
<evidence type="ECO:0000256" key="8">
    <source>
        <dbReference type="ARBA" id="ARBA00023277"/>
    </source>
</evidence>
<feature type="domain" description="Glycosyl hydrolase family 13 catalytic" evidence="14">
    <location>
        <begin position="366"/>
        <end position="735"/>
    </location>
</feature>
<dbReference type="EMBL" id="CP036278">
    <property type="protein sequence ID" value="QDU56946.1"/>
    <property type="molecule type" value="Genomic_DNA"/>
</dbReference>
<keyword evidence="9 15" id="KW-0326">Glycosidase</keyword>
<dbReference type="Pfam" id="PF00128">
    <property type="entry name" value="Alpha-amylase"/>
    <property type="match status" value="1"/>
</dbReference>
<dbReference type="InterPro" id="IPR006379">
    <property type="entry name" value="HAD-SF_hydro_IIB"/>
</dbReference>
<dbReference type="SUPFAM" id="SSF81296">
    <property type="entry name" value="E set domains"/>
    <property type="match status" value="1"/>
</dbReference>
<dbReference type="Proteomes" id="UP000315750">
    <property type="component" value="Chromosome"/>
</dbReference>
<dbReference type="SFLD" id="SFLDS00003">
    <property type="entry name" value="Haloacid_Dehalogenase"/>
    <property type="match status" value="1"/>
</dbReference>
<dbReference type="KEGG" id="amuc:Pan181_31580"/>
<evidence type="ECO:0000256" key="11">
    <source>
        <dbReference type="NCBIfam" id="TIGR02402"/>
    </source>
</evidence>
<dbReference type="CDD" id="cd02853">
    <property type="entry name" value="E_set_MTHase_like_N"/>
    <property type="match status" value="1"/>
</dbReference>
<evidence type="ECO:0000256" key="13">
    <source>
        <dbReference type="SAM" id="MobiDB-lite"/>
    </source>
</evidence>
<keyword evidence="7 15" id="KW-0378">Hydrolase</keyword>
<dbReference type="UniPathway" id="UPA00299"/>
<dbReference type="GO" id="GO:0005737">
    <property type="term" value="C:cytoplasm"/>
    <property type="evidence" value="ECO:0007669"/>
    <property type="project" value="UniProtKB-SubCell"/>
</dbReference>
<dbReference type="InterPro" id="IPR012768">
    <property type="entry name" value="Trehalose_TreZ"/>
</dbReference>
<dbReference type="AlphaFoldDB" id="A0A518AQF1"/>
<dbReference type="GO" id="GO:0005992">
    <property type="term" value="P:trehalose biosynthetic process"/>
    <property type="evidence" value="ECO:0007669"/>
    <property type="project" value="UniProtKB-UniRule"/>
</dbReference>
<dbReference type="InterPro" id="IPR044901">
    <property type="entry name" value="Trehalose_TreZ_E-set_sf"/>
</dbReference>
<dbReference type="Pfam" id="PF05116">
    <property type="entry name" value="S6PP"/>
    <property type="match status" value="1"/>
</dbReference>
<gene>
    <name evidence="15" type="primary">treZ</name>
    <name evidence="15" type="ORF">Pan181_31580</name>
</gene>
<dbReference type="SFLD" id="SFLDG01140">
    <property type="entry name" value="C2.B:_Phosphomannomutase_and_P"/>
    <property type="match status" value="1"/>
</dbReference>
<dbReference type="InterPro" id="IPR023214">
    <property type="entry name" value="HAD_sf"/>
</dbReference>
<evidence type="ECO:0000256" key="5">
    <source>
        <dbReference type="ARBA" id="ARBA00015938"/>
    </source>
</evidence>
<accession>A0A518AQF1</accession>
<comment type="similarity">
    <text evidence="3">Belongs to the glycosyl hydrolase 13 family.</text>
</comment>
<comment type="catalytic activity">
    <reaction evidence="10">
        <text>hydrolysis of (1-&gt;4)-alpha-D-glucosidic linkage in 4-alpha-D-[(1-&gt;4)-alpha-D-glucanosyl]n trehalose to yield trehalose and (1-&gt;4)-alpha-D-glucan.</text>
        <dbReference type="EC" id="3.2.1.141"/>
    </reaction>
</comment>
<dbReference type="GO" id="GO:0033942">
    <property type="term" value="F:4-alpha-D-(1-&gt;4)-alpha-D-glucanotrehalose trehalohydrolase activity"/>
    <property type="evidence" value="ECO:0007669"/>
    <property type="project" value="UniProtKB-EC"/>
</dbReference>
<keyword evidence="6" id="KW-0963">Cytoplasm</keyword>
<dbReference type="RefSeq" id="WP_145247781.1">
    <property type="nucleotide sequence ID" value="NZ_CP036278.1"/>
</dbReference>
<comment type="pathway">
    <text evidence="2">Glycan biosynthesis; trehalose biosynthesis.</text>
</comment>
<evidence type="ECO:0000256" key="6">
    <source>
        <dbReference type="ARBA" id="ARBA00022490"/>
    </source>
</evidence>
<dbReference type="GO" id="GO:0016791">
    <property type="term" value="F:phosphatase activity"/>
    <property type="evidence" value="ECO:0007669"/>
    <property type="project" value="UniProtKB-ARBA"/>
</dbReference>
<dbReference type="OrthoDB" id="226102at2"/>
<dbReference type="InterPro" id="IPR013783">
    <property type="entry name" value="Ig-like_fold"/>
</dbReference>
<dbReference type="SUPFAM" id="SSF56784">
    <property type="entry name" value="HAD-like"/>
    <property type="match status" value="1"/>
</dbReference>
<evidence type="ECO:0000313" key="15">
    <source>
        <dbReference type="EMBL" id="QDU56946.1"/>
    </source>
</evidence>
<feature type="region of interest" description="Disordered" evidence="13">
    <location>
        <begin position="309"/>
        <end position="328"/>
    </location>
</feature>
<keyword evidence="16" id="KW-1185">Reference proteome</keyword>
<dbReference type="PANTHER" id="PTHR43651">
    <property type="entry name" value="1,4-ALPHA-GLUCAN-BRANCHING ENZYME"/>
    <property type="match status" value="1"/>
</dbReference>
<feature type="coiled-coil region" evidence="12">
    <location>
        <begin position="20"/>
        <end position="50"/>
    </location>
</feature>
<dbReference type="InterPro" id="IPR036412">
    <property type="entry name" value="HAD-like_sf"/>
</dbReference>
<evidence type="ECO:0000313" key="16">
    <source>
        <dbReference type="Proteomes" id="UP000315750"/>
    </source>
</evidence>
<evidence type="ECO:0000256" key="3">
    <source>
        <dbReference type="ARBA" id="ARBA00008061"/>
    </source>
</evidence>
<dbReference type="SFLD" id="SFLDG01141">
    <property type="entry name" value="C2.B.1:_Sucrose_Phosphatase_Li"/>
    <property type="match status" value="1"/>
</dbReference>
<dbReference type="InterPro" id="IPR014756">
    <property type="entry name" value="Ig_E-set"/>
</dbReference>
<dbReference type="Pfam" id="PF02922">
    <property type="entry name" value="CBM_48"/>
    <property type="match status" value="1"/>
</dbReference>
<proteinExistence type="inferred from homology"/>
<name>A0A518AQF1_9BACT</name>
<dbReference type="SUPFAM" id="SSF51445">
    <property type="entry name" value="(Trans)glycosidases"/>
    <property type="match status" value="1"/>
</dbReference>
<dbReference type="Gene3D" id="3.40.50.1000">
    <property type="entry name" value="HAD superfamily/HAD-like"/>
    <property type="match status" value="1"/>
</dbReference>
<evidence type="ECO:0000256" key="1">
    <source>
        <dbReference type="ARBA" id="ARBA00004496"/>
    </source>
</evidence>
<protein>
    <recommendedName>
        <fullName evidence="5 11">Malto-oligosyltrehalose trehalohydrolase</fullName>
        <ecNumber evidence="4 11">3.2.1.141</ecNumber>
    </recommendedName>
</protein>
<dbReference type="NCBIfam" id="TIGR01484">
    <property type="entry name" value="HAD-SF-IIB"/>
    <property type="match status" value="1"/>
</dbReference>
<dbReference type="NCBIfam" id="TIGR02402">
    <property type="entry name" value="trehalose_TreZ"/>
    <property type="match status" value="1"/>
</dbReference>
<dbReference type="Gene3D" id="1.10.10.760">
    <property type="entry name" value="E-set domains of sugar-utilizing enzymes"/>
    <property type="match status" value="1"/>
</dbReference>
<sequence length="871" mass="96635">MTDITSRLLATDLDGTLIPLENETQNASDLRTLEQELQQHQAELLFVTGRHLASVLDAMDRYALPKPAAIICDVGTSIYTWSDTGSWTPVAAYQEHLGRIVAEMPVARLRERLSTITGLTPQEDEKQGSFKLSYYVDSNQLDQLVSQVTHAIETSGAPYSVIGSVDPFNNDGLIDLLPSRVSKAHALDWWTKQRGLAPEEIVFAGDSGNDLAALTAGYRAIVVSNASRSVANDVYESHRTSGWKNRLCLAQRPATSGVLEGCRWFGLASPTPPTGEWKGALPFTHNQTAFRVWAPSHSSVAVKIVDSDKSQSHPLAPEREQAGWFSGSVESAGPHTTYRYQLGDAGAYPDPVSRSQPQGVHGPSEVIHPQSYAWQDQAWQGMPTRDLVIYELHIGTFTEPGTFRAAIEQIPHIQELGATAVEIMPVAQTPGKWNWGYDGVNLFAPRNTYGSPNDMKAFVNECHQQGLAVLLDVVYNHLGPEGNYLPQFGPYSSAEHHTPWGDAFNFDGPDSEVVRQFVVDNALYWLDEFHLDGLRLDAAFFMIDDSTPHLLTSLRDATTNFAEQAKRVIHLIAETNAHDPSLVGEAVQGEPYDAIWCDCLMHSIYSVADIGVRLVARSYHGQSDMIQSLQHGFIYAGNKFERQPAPPESTNHARTYIESFVTALQTHDSVGNHPQGKRLHHLTSKSYHRAAITLTMLYPSIPLMFMGEEVAADSPFPFFVDFEDPKLRDIVDQGRQNEYPHHVWDDALPPSHPQVFHSALCHDSATHDGDMLKWYQQLIAFRKQGLQEQWLAAEQFTAGYSEELDAYWLKYPKSDGTTIAIYVRLASVSQTDESTRTLNHLEELLLSSKPASLDGSSLALGTNHGVVVLHH</sequence>
<dbReference type="InterPro" id="IPR006380">
    <property type="entry name" value="SPP-like_dom"/>
</dbReference>
<dbReference type="Gene3D" id="2.60.40.10">
    <property type="entry name" value="Immunoglobulins"/>
    <property type="match status" value="1"/>
</dbReference>
<dbReference type="CDD" id="cd11325">
    <property type="entry name" value="AmyAc_GTHase"/>
    <property type="match status" value="1"/>
</dbReference>
<organism evidence="15 16">
    <name type="scientific">Aeoliella mucimassa</name>
    <dbReference type="NCBI Taxonomy" id="2527972"/>
    <lineage>
        <taxon>Bacteria</taxon>
        <taxon>Pseudomonadati</taxon>
        <taxon>Planctomycetota</taxon>
        <taxon>Planctomycetia</taxon>
        <taxon>Pirellulales</taxon>
        <taxon>Lacipirellulaceae</taxon>
        <taxon>Aeoliella</taxon>
    </lineage>
</organism>
<evidence type="ECO:0000256" key="10">
    <source>
        <dbReference type="ARBA" id="ARBA00034013"/>
    </source>
</evidence>